<name>A0ABP9ZC70_9FUNG</name>
<gene>
    <name evidence="1" type="ORF">MFLAVUS_010255</name>
</gene>
<proteinExistence type="predicted"/>
<evidence type="ECO:0000313" key="2">
    <source>
        <dbReference type="Proteomes" id="UP001473302"/>
    </source>
</evidence>
<evidence type="ECO:0000313" key="1">
    <source>
        <dbReference type="EMBL" id="GAA5816723.1"/>
    </source>
</evidence>
<protein>
    <submittedName>
        <fullName evidence="1">Uncharacterized protein</fullName>
    </submittedName>
</protein>
<dbReference type="Proteomes" id="UP001473302">
    <property type="component" value="Unassembled WGS sequence"/>
</dbReference>
<sequence>MIKELRKLRLWISEHNPNFRLYDHSELSERTYNASCIDWDRFAEQKKLLFKEVLRSNVRSYNSTFKKLHKEGHIALEHDKLSWRIVISPSDSFWGVQVSFLAESVMELRIVQEEEKMVRREFYHLYSSITAEANTFEAAKVGLENLPADTINKGIIAFVVKKIEANKKWKERSLFAFKRVQANPPSDEFERPTSISSNADDIIDNDLLLVEEDHCYAV</sequence>
<dbReference type="EMBL" id="BAABUK010000034">
    <property type="protein sequence ID" value="GAA5816723.1"/>
    <property type="molecule type" value="Genomic_DNA"/>
</dbReference>
<accession>A0ABP9ZC70</accession>
<keyword evidence="2" id="KW-1185">Reference proteome</keyword>
<reference evidence="1 2" key="1">
    <citation type="submission" date="2024-04" db="EMBL/GenBank/DDBJ databases">
        <title>genome sequences of Mucor flavus KT1a and Helicostylum pulchrum KT1b strains isolated from the surface of a dry-aged beef.</title>
        <authorList>
            <person name="Toyotome T."/>
            <person name="Hosono M."/>
            <person name="Torimaru M."/>
            <person name="Fukuda K."/>
            <person name="Mikami N."/>
        </authorList>
    </citation>
    <scope>NUCLEOTIDE SEQUENCE [LARGE SCALE GENOMIC DNA]</scope>
    <source>
        <strain evidence="1 2">KT1a</strain>
    </source>
</reference>
<organism evidence="1 2">
    <name type="scientific">Mucor flavus</name>
    <dbReference type="NCBI Taxonomy" id="439312"/>
    <lineage>
        <taxon>Eukaryota</taxon>
        <taxon>Fungi</taxon>
        <taxon>Fungi incertae sedis</taxon>
        <taxon>Mucoromycota</taxon>
        <taxon>Mucoromycotina</taxon>
        <taxon>Mucoromycetes</taxon>
        <taxon>Mucorales</taxon>
        <taxon>Mucorineae</taxon>
        <taxon>Mucoraceae</taxon>
        <taxon>Mucor</taxon>
    </lineage>
</organism>
<comment type="caution">
    <text evidence="1">The sequence shown here is derived from an EMBL/GenBank/DDBJ whole genome shotgun (WGS) entry which is preliminary data.</text>
</comment>